<gene>
    <name evidence="2" type="ORF">HaLaN_18197</name>
</gene>
<accession>A0A699ZGC0</accession>
<dbReference type="EMBL" id="BLLF01001738">
    <property type="protein sequence ID" value="GFH20985.1"/>
    <property type="molecule type" value="Genomic_DNA"/>
</dbReference>
<reference evidence="2 3" key="1">
    <citation type="submission" date="2020-02" db="EMBL/GenBank/DDBJ databases">
        <title>Draft genome sequence of Haematococcus lacustris strain NIES-144.</title>
        <authorList>
            <person name="Morimoto D."/>
            <person name="Nakagawa S."/>
            <person name="Yoshida T."/>
            <person name="Sawayama S."/>
        </authorList>
    </citation>
    <scope>NUCLEOTIDE SEQUENCE [LARGE SCALE GENOMIC DNA]</scope>
    <source>
        <strain evidence="2 3">NIES-144</strain>
    </source>
</reference>
<sequence length="153" mass="15895">MVWNLTSRTIAVRVTPGQGLADAPPSPPPMYSRDGDTSYGPGSTSSPSTVSEVFAPQPGANGLVAVLYGPGNNVAQGAKVACVPGGCSAPALCGALRHLQKLGAGLGSMRAPAAPCLDLHADDRIFFIVKPCHPLWTTLQQTTAFISEWLRLK</sequence>
<name>A0A699ZGC0_HAELA</name>
<feature type="compositionally biased region" description="Low complexity" evidence="1">
    <location>
        <begin position="37"/>
        <end position="49"/>
    </location>
</feature>
<comment type="caution">
    <text evidence="2">The sequence shown here is derived from an EMBL/GenBank/DDBJ whole genome shotgun (WGS) entry which is preliminary data.</text>
</comment>
<proteinExistence type="predicted"/>
<organism evidence="2 3">
    <name type="scientific">Haematococcus lacustris</name>
    <name type="common">Green alga</name>
    <name type="synonym">Haematococcus pluvialis</name>
    <dbReference type="NCBI Taxonomy" id="44745"/>
    <lineage>
        <taxon>Eukaryota</taxon>
        <taxon>Viridiplantae</taxon>
        <taxon>Chlorophyta</taxon>
        <taxon>core chlorophytes</taxon>
        <taxon>Chlorophyceae</taxon>
        <taxon>CS clade</taxon>
        <taxon>Chlamydomonadales</taxon>
        <taxon>Haematococcaceae</taxon>
        <taxon>Haematococcus</taxon>
    </lineage>
</organism>
<evidence type="ECO:0000256" key="1">
    <source>
        <dbReference type="SAM" id="MobiDB-lite"/>
    </source>
</evidence>
<evidence type="ECO:0000313" key="2">
    <source>
        <dbReference type="EMBL" id="GFH20985.1"/>
    </source>
</evidence>
<protein>
    <submittedName>
        <fullName evidence="2">Uncharacterized protein</fullName>
    </submittedName>
</protein>
<evidence type="ECO:0000313" key="3">
    <source>
        <dbReference type="Proteomes" id="UP000485058"/>
    </source>
</evidence>
<feature type="region of interest" description="Disordered" evidence="1">
    <location>
        <begin position="15"/>
        <end position="49"/>
    </location>
</feature>
<dbReference type="Proteomes" id="UP000485058">
    <property type="component" value="Unassembled WGS sequence"/>
</dbReference>
<dbReference type="AlphaFoldDB" id="A0A699ZGC0"/>
<keyword evidence="3" id="KW-1185">Reference proteome</keyword>